<name>A0ACB7HYC8_MANES</name>
<reference evidence="2" key="1">
    <citation type="journal article" date="2016" name="Nat. Biotechnol.">
        <title>Sequencing wild and cultivated cassava and related species reveals extensive interspecific hybridization and genetic diversity.</title>
        <authorList>
            <person name="Bredeson J.V."/>
            <person name="Lyons J.B."/>
            <person name="Prochnik S.E."/>
            <person name="Wu G.A."/>
            <person name="Ha C.M."/>
            <person name="Edsinger-Gonzales E."/>
            <person name="Grimwood J."/>
            <person name="Schmutz J."/>
            <person name="Rabbi I.Y."/>
            <person name="Egesi C."/>
            <person name="Nauluvula P."/>
            <person name="Lebot V."/>
            <person name="Ndunguru J."/>
            <person name="Mkamilo G."/>
            <person name="Bart R.S."/>
            <person name="Setter T.L."/>
            <person name="Gleadow R.M."/>
            <person name="Kulakow P."/>
            <person name="Ferguson M.E."/>
            <person name="Rounsley S."/>
            <person name="Rokhsar D.S."/>
        </authorList>
    </citation>
    <scope>NUCLEOTIDE SEQUENCE [LARGE SCALE GENOMIC DNA]</scope>
    <source>
        <strain evidence="2">cv. AM560-2</strain>
    </source>
</reference>
<comment type="caution">
    <text evidence="1">The sequence shown here is derived from an EMBL/GenBank/DDBJ whole genome shotgun (WGS) entry which is preliminary data.</text>
</comment>
<accession>A0ACB7HYC8</accession>
<keyword evidence="2" id="KW-1185">Reference proteome</keyword>
<dbReference type="Proteomes" id="UP000091857">
    <property type="component" value="Chromosome 3"/>
</dbReference>
<proteinExistence type="predicted"/>
<protein>
    <submittedName>
        <fullName evidence="1">Uncharacterized protein</fullName>
    </submittedName>
</protein>
<organism evidence="1 2">
    <name type="scientific">Manihot esculenta</name>
    <name type="common">Cassava</name>
    <name type="synonym">Jatropha manihot</name>
    <dbReference type="NCBI Taxonomy" id="3983"/>
    <lineage>
        <taxon>Eukaryota</taxon>
        <taxon>Viridiplantae</taxon>
        <taxon>Streptophyta</taxon>
        <taxon>Embryophyta</taxon>
        <taxon>Tracheophyta</taxon>
        <taxon>Spermatophyta</taxon>
        <taxon>Magnoliopsida</taxon>
        <taxon>eudicotyledons</taxon>
        <taxon>Gunneridae</taxon>
        <taxon>Pentapetalae</taxon>
        <taxon>rosids</taxon>
        <taxon>fabids</taxon>
        <taxon>Malpighiales</taxon>
        <taxon>Euphorbiaceae</taxon>
        <taxon>Crotonoideae</taxon>
        <taxon>Manihoteae</taxon>
        <taxon>Manihot</taxon>
    </lineage>
</organism>
<gene>
    <name evidence="1" type="ORF">MANES_03G052300v8</name>
</gene>
<evidence type="ECO:0000313" key="1">
    <source>
        <dbReference type="EMBL" id="KAG8657225.1"/>
    </source>
</evidence>
<evidence type="ECO:0000313" key="2">
    <source>
        <dbReference type="Proteomes" id="UP000091857"/>
    </source>
</evidence>
<sequence>MADPRYVVPYHDPHDSPINYEILNFLRDANPTLENLPSTDEPTSLHVSSDDIVNPNLSLEDPMIWDIVNQPNSGGQSQGEGPSLNRERRATENLEQRYLDDGKPISVWPPPAMPFQCTCCQVLREIIHTDGNCTTKLEIHGRLGIICHAVLEIKDQVMYGSSEPRYHMFDFCKKSIDSVKQFLQQYCNDQTKAGYIMVQDPLSVFYEALCVGMEWDENLQNDSSPVYSEAQQADQTEGGNEAERGSRSTLAQQRERTGRLTLKDFEAYFHLPIEEAAKIMNLCPTVVKKICRRYGMTRWPHRKIKSIQRQISNLRANSNWNDPGERARAQAEIQRLEVEISNICSGVTN</sequence>
<dbReference type="EMBL" id="CM004389">
    <property type="protein sequence ID" value="KAG8657225.1"/>
    <property type="molecule type" value="Genomic_DNA"/>
</dbReference>